<name>A0ACB9ZXY8_CATRO</name>
<gene>
    <name evidence="1" type="ORF">M9H77_30022</name>
</gene>
<organism evidence="1 2">
    <name type="scientific">Catharanthus roseus</name>
    <name type="common">Madagascar periwinkle</name>
    <name type="synonym">Vinca rosea</name>
    <dbReference type="NCBI Taxonomy" id="4058"/>
    <lineage>
        <taxon>Eukaryota</taxon>
        <taxon>Viridiplantae</taxon>
        <taxon>Streptophyta</taxon>
        <taxon>Embryophyta</taxon>
        <taxon>Tracheophyta</taxon>
        <taxon>Spermatophyta</taxon>
        <taxon>Magnoliopsida</taxon>
        <taxon>eudicotyledons</taxon>
        <taxon>Gunneridae</taxon>
        <taxon>Pentapetalae</taxon>
        <taxon>asterids</taxon>
        <taxon>lamiids</taxon>
        <taxon>Gentianales</taxon>
        <taxon>Apocynaceae</taxon>
        <taxon>Rauvolfioideae</taxon>
        <taxon>Vinceae</taxon>
        <taxon>Catharanthinae</taxon>
        <taxon>Catharanthus</taxon>
    </lineage>
</organism>
<comment type="caution">
    <text evidence="1">The sequence shown here is derived from an EMBL/GenBank/DDBJ whole genome shotgun (WGS) entry which is preliminary data.</text>
</comment>
<sequence>MTTHSMKDLPPEIMTTHSMKDLPKSMNFRIVHSFNFCRPWALESNPPLALEVGSLSKSFEEVPRILTVLLPSILASFVGRTNPFKGVPKAFTGSTLRQLIILACGFFKELAS</sequence>
<evidence type="ECO:0000313" key="2">
    <source>
        <dbReference type="Proteomes" id="UP001060085"/>
    </source>
</evidence>
<reference evidence="2" key="1">
    <citation type="journal article" date="2023" name="Nat. Plants">
        <title>Single-cell RNA sequencing provides a high-resolution roadmap for understanding the multicellular compartmentation of specialized metabolism.</title>
        <authorList>
            <person name="Sun S."/>
            <person name="Shen X."/>
            <person name="Li Y."/>
            <person name="Li Y."/>
            <person name="Wang S."/>
            <person name="Li R."/>
            <person name="Zhang H."/>
            <person name="Shen G."/>
            <person name="Guo B."/>
            <person name="Wei J."/>
            <person name="Xu J."/>
            <person name="St-Pierre B."/>
            <person name="Chen S."/>
            <person name="Sun C."/>
        </authorList>
    </citation>
    <scope>NUCLEOTIDE SEQUENCE [LARGE SCALE GENOMIC DNA]</scope>
</reference>
<dbReference type="Proteomes" id="UP001060085">
    <property type="component" value="Linkage Group LG07"/>
</dbReference>
<protein>
    <submittedName>
        <fullName evidence="1">Uncharacterized protein</fullName>
    </submittedName>
</protein>
<dbReference type="EMBL" id="CM044707">
    <property type="protein sequence ID" value="KAI5652835.1"/>
    <property type="molecule type" value="Genomic_DNA"/>
</dbReference>
<keyword evidence="2" id="KW-1185">Reference proteome</keyword>
<proteinExistence type="predicted"/>
<accession>A0ACB9ZXY8</accession>
<evidence type="ECO:0000313" key="1">
    <source>
        <dbReference type="EMBL" id="KAI5652835.1"/>
    </source>
</evidence>